<dbReference type="SMART" id="SM00194">
    <property type="entry name" value="PTPc"/>
    <property type="match status" value="2"/>
</dbReference>
<dbReference type="PANTHER" id="PTHR19134:SF561">
    <property type="entry name" value="PROTEIN TYROSINE PHOSPHATASE 36E, ISOFORM A"/>
    <property type="match status" value="1"/>
</dbReference>
<proteinExistence type="predicted"/>
<evidence type="ECO:0000313" key="4">
    <source>
        <dbReference type="EMBL" id="KAL3868736.1"/>
    </source>
</evidence>
<dbReference type="AlphaFoldDB" id="A0ABD3W5R4"/>
<dbReference type="InterPro" id="IPR050348">
    <property type="entry name" value="Protein-Tyr_Phosphatase"/>
</dbReference>
<dbReference type="Pfam" id="PF00102">
    <property type="entry name" value="Y_phosphatase"/>
    <property type="match status" value="2"/>
</dbReference>
<dbReference type="Proteomes" id="UP001634394">
    <property type="component" value="Unassembled WGS sequence"/>
</dbReference>
<dbReference type="EMBL" id="JBJQND010000008">
    <property type="protein sequence ID" value="KAL3868736.1"/>
    <property type="molecule type" value="Genomic_DNA"/>
</dbReference>
<feature type="domain" description="Tyrosine-protein phosphatase" evidence="2">
    <location>
        <begin position="365"/>
        <end position="637"/>
    </location>
</feature>
<dbReference type="SMART" id="SM00404">
    <property type="entry name" value="PTPc_motif"/>
    <property type="match status" value="2"/>
</dbReference>
<gene>
    <name evidence="4" type="ORF">ACJMK2_041505</name>
</gene>
<dbReference type="InterPro" id="IPR029021">
    <property type="entry name" value="Prot-tyrosine_phosphatase-like"/>
</dbReference>
<dbReference type="PRINTS" id="PR00700">
    <property type="entry name" value="PRTYPHPHTASE"/>
</dbReference>
<name>A0ABD3W5R4_SINWO</name>
<feature type="region of interest" description="Disordered" evidence="1">
    <location>
        <begin position="678"/>
        <end position="704"/>
    </location>
</feature>
<feature type="domain" description="Tyrosine-protein phosphatase" evidence="2">
    <location>
        <begin position="75"/>
        <end position="333"/>
    </location>
</feature>
<comment type="caution">
    <text evidence="4">The sequence shown here is derived from an EMBL/GenBank/DDBJ whole genome shotgun (WGS) entry which is preliminary data.</text>
</comment>
<evidence type="ECO:0000259" key="2">
    <source>
        <dbReference type="PROSITE" id="PS50055"/>
    </source>
</evidence>
<keyword evidence="5" id="KW-1185">Reference proteome</keyword>
<feature type="compositionally biased region" description="Polar residues" evidence="1">
    <location>
        <begin position="684"/>
        <end position="694"/>
    </location>
</feature>
<dbReference type="InterPro" id="IPR003595">
    <property type="entry name" value="Tyr_Pase_cat"/>
</dbReference>
<evidence type="ECO:0000313" key="5">
    <source>
        <dbReference type="Proteomes" id="UP001634394"/>
    </source>
</evidence>
<dbReference type="SUPFAM" id="SSF52799">
    <property type="entry name" value="(Phosphotyrosine protein) phosphatases II"/>
    <property type="match status" value="2"/>
</dbReference>
<evidence type="ECO:0000259" key="3">
    <source>
        <dbReference type="PROSITE" id="PS50056"/>
    </source>
</evidence>
<reference evidence="4 5" key="1">
    <citation type="submission" date="2024-11" db="EMBL/GenBank/DDBJ databases">
        <title>Chromosome-level genome assembly of the freshwater bivalve Anodonta woodiana.</title>
        <authorList>
            <person name="Chen X."/>
        </authorList>
    </citation>
    <scope>NUCLEOTIDE SEQUENCE [LARGE SCALE GENOMIC DNA]</scope>
    <source>
        <strain evidence="4">MN2024</strain>
        <tissue evidence="4">Gills</tissue>
    </source>
</reference>
<dbReference type="CDD" id="cd00047">
    <property type="entry name" value="PTPc"/>
    <property type="match status" value="2"/>
</dbReference>
<dbReference type="PROSITE" id="PS50055">
    <property type="entry name" value="TYR_PHOSPHATASE_PTP"/>
    <property type="match status" value="2"/>
</dbReference>
<dbReference type="Gene3D" id="3.90.190.10">
    <property type="entry name" value="Protein tyrosine phosphatase superfamily"/>
    <property type="match status" value="2"/>
</dbReference>
<dbReference type="InterPro" id="IPR000242">
    <property type="entry name" value="PTP_cat"/>
</dbReference>
<dbReference type="PANTHER" id="PTHR19134">
    <property type="entry name" value="RECEPTOR-TYPE TYROSINE-PROTEIN PHOSPHATASE"/>
    <property type="match status" value="1"/>
</dbReference>
<sequence>MQESAVFFAISHDNLDDENELSLFFPNLIIGYKHYIYNQTVEEKEEKAIAAIKKEPLPVDQFLQRLRQKKLDKYLNFEIRAIVRNEEEYPSTVALNQENLCRNVCQDVIPYDYSRVILTDLPPDEPNGYINASFIEGYYGYKEYIATQGPKGRNVPLFWHMVWQEGVHCIVMATGLFENATQQCDKYWGDVLSVQKYVRHGDIHIYLEDVLVLAKLTIRTFKIQREGTSEFRLLKHFEMVGFNDDFTDPGFLLDCRRRIVKFMSKVSGPMLVHCRCGGGKAAIFIALDYCMKQLQNEGFVDVYSTVLHLRKFHKNMVQTLAQYRLIYDTLALYVQTYVTVASSTHLLALIQKLFIKDPENGQQGFEREFQILQTIIPKIPIGECASGHRAENRNKSRDIMLLPPERARPYLQTMESGDTDATDFINAVFIDGYHNDGKHIVTQWPMHNTINDIWRLVYDFKIQSMVLLSENRFSRSHPCFWPRELDKEERFGPIGVKYVGCQKYPHIVIRAFAVRKTLAGFPFGDFVSLDHTILKMFHYTSWHQNKSPSSTKSFIYMMGCLDDWQKRTNPLSPVCIVSRDGYSKCGIYCVLKNCCDQLVSEQEVDVFNTVRIVKHNRPQLIPNVAEYTYCYHYLGQLVQLMQDNVPEIMISSPGVLEGVVDRKYEVVTGFQNIQSSHEEIADDSGNQDQMFGNTRSERSKSNSPLVFTDETRKELIEQSSDFDKSMVHSQRLPVTSLHINVPSQTFSFITNGVVIGELPPLGNGKAQVSSDIGTTDADDFQISPPASPGQIWSPEKEIENDEKMWKKDCRQKLTSVDTKPKYDKNGDKDAKVRKALILPPLNIHQSTSAKRRPLVRQNATVEHHLILENQNTKTNSKSDTEIAHV</sequence>
<organism evidence="4 5">
    <name type="scientific">Sinanodonta woodiana</name>
    <name type="common">Chinese pond mussel</name>
    <name type="synonym">Anodonta woodiana</name>
    <dbReference type="NCBI Taxonomy" id="1069815"/>
    <lineage>
        <taxon>Eukaryota</taxon>
        <taxon>Metazoa</taxon>
        <taxon>Spiralia</taxon>
        <taxon>Lophotrochozoa</taxon>
        <taxon>Mollusca</taxon>
        <taxon>Bivalvia</taxon>
        <taxon>Autobranchia</taxon>
        <taxon>Heteroconchia</taxon>
        <taxon>Palaeoheterodonta</taxon>
        <taxon>Unionida</taxon>
        <taxon>Unionoidea</taxon>
        <taxon>Unionidae</taxon>
        <taxon>Unioninae</taxon>
        <taxon>Sinanodonta</taxon>
    </lineage>
</organism>
<dbReference type="InterPro" id="IPR000387">
    <property type="entry name" value="Tyr_Pase_dom"/>
</dbReference>
<feature type="domain" description="Tyrosine specific protein phosphatases" evidence="3">
    <location>
        <begin position="257"/>
        <end position="324"/>
    </location>
</feature>
<dbReference type="PROSITE" id="PS50056">
    <property type="entry name" value="TYR_PHOSPHATASE_2"/>
    <property type="match status" value="1"/>
</dbReference>
<evidence type="ECO:0000256" key="1">
    <source>
        <dbReference type="SAM" id="MobiDB-lite"/>
    </source>
</evidence>
<protein>
    <submittedName>
        <fullName evidence="4">Uncharacterized protein</fullName>
    </submittedName>
</protein>
<accession>A0ABD3W5R4</accession>